<sequence>MKADLVAKRVVIEVAFDMVTIQLHCGDEYAAQVLHEDICDRLRSGKPVSLSMALPSQRRADD</sequence>
<accession>A0A1B1UD40</accession>
<evidence type="ECO:0000313" key="1">
    <source>
        <dbReference type="EMBL" id="ANW00651.1"/>
    </source>
</evidence>
<dbReference type="AlphaFoldDB" id="A0A1B1UD40"/>
<dbReference type="RefSeq" id="WP_065727927.1">
    <property type="nucleotide sequence ID" value="NZ_CP016428.1"/>
</dbReference>
<evidence type="ECO:0000313" key="2">
    <source>
        <dbReference type="Proteomes" id="UP000092839"/>
    </source>
</evidence>
<dbReference type="Proteomes" id="UP000092839">
    <property type="component" value="Chromosome"/>
</dbReference>
<protein>
    <submittedName>
        <fullName evidence="1">Uncharacterized protein</fullName>
    </submittedName>
</protein>
<gene>
    <name evidence="1" type="ORF">LMTR13_11230</name>
</gene>
<dbReference type="EMBL" id="CP016428">
    <property type="protein sequence ID" value="ANW00651.1"/>
    <property type="molecule type" value="Genomic_DNA"/>
</dbReference>
<name>A0A1B1UD40_9BRAD</name>
<dbReference type="KEGG" id="bic:LMTR13_11230"/>
<keyword evidence="2" id="KW-1185">Reference proteome</keyword>
<proteinExistence type="predicted"/>
<organism evidence="1 2">
    <name type="scientific">Bradyrhizobium icense</name>
    <dbReference type="NCBI Taxonomy" id="1274631"/>
    <lineage>
        <taxon>Bacteria</taxon>
        <taxon>Pseudomonadati</taxon>
        <taxon>Pseudomonadota</taxon>
        <taxon>Alphaproteobacteria</taxon>
        <taxon>Hyphomicrobiales</taxon>
        <taxon>Nitrobacteraceae</taxon>
        <taxon>Bradyrhizobium</taxon>
    </lineage>
</organism>
<dbReference type="STRING" id="1274631.LMTR13_11230"/>
<reference evidence="1 2" key="1">
    <citation type="submission" date="2016-07" db="EMBL/GenBank/DDBJ databases">
        <title>Complete genome sequence of Bradyrhizobium icense LMTR 13T, a potential inoculant strain isolated from lima bean (Phaseolus lunatus) in Peru.</title>
        <authorList>
            <person name="Ormeno-Orrillo E."/>
            <person name="Duran D."/>
            <person name="Rogel M.A."/>
            <person name="Rey L."/>
            <person name="Imperial J."/>
            <person name="Ruiz-Argueso T."/>
            <person name="Martinez-Romero E."/>
        </authorList>
    </citation>
    <scope>NUCLEOTIDE SEQUENCE [LARGE SCALE GENOMIC DNA]</scope>
    <source>
        <strain evidence="1 2">LMTR 13</strain>
    </source>
</reference>